<dbReference type="InterPro" id="IPR035513">
    <property type="entry name" value="Invertase/methylesterase_inhib"/>
</dbReference>
<feature type="region of interest" description="Disordered" evidence="3">
    <location>
        <begin position="331"/>
        <end position="355"/>
    </location>
</feature>
<sequence>MRIQCTHHLSLLLLLLTPTTIFHHLLPTPTLVEASIQFTTTATTDDDPATATFLRTSCGTTLYPDLCYSSLSRYSNAIRQNPGALARVAVAVSLSKAHRMASYISRLSGEADYGLDSRAASALRDCFSNLGDAVDEIRGSLKQMRQIGGAGAASVGRGGGEQFRFQMSNVQTWMSAALTDEDTCTDGFEDVPEGSVKTDVCDRVTYVKKFTSNALALRNILDEPSSVVKHSPKRRSLLCRKPLLQVFVKSLEALILNPDALSLAMIKGSGVQSMGYVSDLPQAVFASVTFVSPSLRVVAMTSFVAVVDMDSPADVLGIVIGGGTVISSAPKVCPREKEENKHARAGDNVTMSPRKEMPHDAIENEGEILMPGGRENSVREGSDEGTQVARREGKELVIKDSLPLPSSFSVNLGSLRLEVDLGEGVLLLKNDSTDALKS</sequence>
<dbReference type="AlphaFoldDB" id="A0A834TUA4"/>
<evidence type="ECO:0000256" key="2">
    <source>
        <dbReference type="ARBA" id="ARBA00038471"/>
    </source>
</evidence>
<comment type="caution">
    <text evidence="6">The sequence shown here is derived from an EMBL/GenBank/DDBJ whole genome shotgun (WGS) entry which is preliminary data.</text>
</comment>
<dbReference type="OrthoDB" id="1430376at2759"/>
<dbReference type="NCBIfam" id="TIGR01614">
    <property type="entry name" value="PME_inhib"/>
    <property type="match status" value="1"/>
</dbReference>
<evidence type="ECO:0000256" key="3">
    <source>
        <dbReference type="SAM" id="MobiDB-lite"/>
    </source>
</evidence>
<dbReference type="SMART" id="SM00856">
    <property type="entry name" value="PMEI"/>
    <property type="match status" value="1"/>
</dbReference>
<keyword evidence="1 4" id="KW-0732">Signal</keyword>
<keyword evidence="7" id="KW-1185">Reference proteome</keyword>
<comment type="similarity">
    <text evidence="2">Belongs to the PMEI family.</text>
</comment>
<evidence type="ECO:0000313" key="6">
    <source>
        <dbReference type="EMBL" id="KAF7827652.1"/>
    </source>
</evidence>
<accession>A0A834TUA4</accession>
<organism evidence="6 7">
    <name type="scientific">Senna tora</name>
    <dbReference type="NCBI Taxonomy" id="362788"/>
    <lineage>
        <taxon>Eukaryota</taxon>
        <taxon>Viridiplantae</taxon>
        <taxon>Streptophyta</taxon>
        <taxon>Embryophyta</taxon>
        <taxon>Tracheophyta</taxon>
        <taxon>Spermatophyta</taxon>
        <taxon>Magnoliopsida</taxon>
        <taxon>eudicotyledons</taxon>
        <taxon>Gunneridae</taxon>
        <taxon>Pentapetalae</taxon>
        <taxon>rosids</taxon>
        <taxon>fabids</taxon>
        <taxon>Fabales</taxon>
        <taxon>Fabaceae</taxon>
        <taxon>Caesalpinioideae</taxon>
        <taxon>Cassia clade</taxon>
        <taxon>Senna</taxon>
    </lineage>
</organism>
<dbReference type="GO" id="GO:0046910">
    <property type="term" value="F:pectinesterase inhibitor activity"/>
    <property type="evidence" value="ECO:0007669"/>
    <property type="project" value="UniProtKB-ARBA"/>
</dbReference>
<dbReference type="Gene3D" id="1.20.140.40">
    <property type="entry name" value="Invertase/pectin methylesterase inhibitor family protein"/>
    <property type="match status" value="1"/>
</dbReference>
<dbReference type="CDD" id="cd15798">
    <property type="entry name" value="PMEI-like_3"/>
    <property type="match status" value="1"/>
</dbReference>
<name>A0A834TUA4_9FABA</name>
<protein>
    <submittedName>
        <fullName evidence="6">21 kDa protein-like</fullName>
    </submittedName>
</protein>
<dbReference type="InterPro" id="IPR006501">
    <property type="entry name" value="Pectinesterase_inhib_dom"/>
</dbReference>
<dbReference type="FunFam" id="1.20.140.40:FF:000005">
    <property type="entry name" value="Pectin methylesterase inhibitor 1"/>
    <property type="match status" value="1"/>
</dbReference>
<dbReference type="SUPFAM" id="SSF101148">
    <property type="entry name" value="Plant invertase/pectin methylesterase inhibitor"/>
    <property type="match status" value="1"/>
</dbReference>
<gene>
    <name evidence="6" type="ORF">G2W53_018816</name>
</gene>
<proteinExistence type="inferred from homology"/>
<dbReference type="Proteomes" id="UP000634136">
    <property type="component" value="Unassembled WGS sequence"/>
</dbReference>
<dbReference type="InterPro" id="IPR051955">
    <property type="entry name" value="PME_Inhibitor"/>
</dbReference>
<evidence type="ECO:0000259" key="5">
    <source>
        <dbReference type="SMART" id="SM00856"/>
    </source>
</evidence>
<evidence type="ECO:0000313" key="7">
    <source>
        <dbReference type="Proteomes" id="UP000634136"/>
    </source>
</evidence>
<dbReference type="EMBL" id="JAAIUW010000006">
    <property type="protein sequence ID" value="KAF7827652.1"/>
    <property type="molecule type" value="Genomic_DNA"/>
</dbReference>
<feature type="signal peptide" evidence="4">
    <location>
        <begin position="1"/>
        <end position="21"/>
    </location>
</feature>
<feature type="chain" id="PRO_5032715207" evidence="4">
    <location>
        <begin position="22"/>
        <end position="438"/>
    </location>
</feature>
<dbReference type="PANTHER" id="PTHR31080">
    <property type="entry name" value="PECTINESTERASE INHIBITOR-LIKE"/>
    <property type="match status" value="1"/>
</dbReference>
<dbReference type="PANTHER" id="PTHR31080:SF64">
    <property type="entry name" value="PLANT INVERTASE_PECTIN METHYLESTERASE INHIBITOR SUPERFAMILY PROTEIN"/>
    <property type="match status" value="1"/>
</dbReference>
<reference evidence="6" key="1">
    <citation type="submission" date="2020-09" db="EMBL/GenBank/DDBJ databases">
        <title>Genome-Enabled Discovery of Anthraquinone Biosynthesis in Senna tora.</title>
        <authorList>
            <person name="Kang S.-H."/>
            <person name="Pandey R.P."/>
            <person name="Lee C.-M."/>
            <person name="Sim J.-S."/>
            <person name="Jeong J.-T."/>
            <person name="Choi B.-S."/>
            <person name="Jung M."/>
            <person name="Ginzburg D."/>
            <person name="Zhao K."/>
            <person name="Won S.Y."/>
            <person name="Oh T.-J."/>
            <person name="Yu Y."/>
            <person name="Kim N.-H."/>
            <person name="Lee O.R."/>
            <person name="Lee T.-H."/>
            <person name="Bashyal P."/>
            <person name="Kim T.-S."/>
            <person name="Lee W.-H."/>
            <person name="Kawkins C."/>
            <person name="Kim C.-K."/>
            <person name="Kim J.S."/>
            <person name="Ahn B.O."/>
            <person name="Rhee S.Y."/>
            <person name="Sohng J.K."/>
        </authorList>
    </citation>
    <scope>NUCLEOTIDE SEQUENCE</scope>
    <source>
        <tissue evidence="6">Leaf</tissue>
    </source>
</reference>
<evidence type="ECO:0000256" key="1">
    <source>
        <dbReference type="ARBA" id="ARBA00022729"/>
    </source>
</evidence>
<evidence type="ECO:0000256" key="4">
    <source>
        <dbReference type="SAM" id="SignalP"/>
    </source>
</evidence>
<dbReference type="Pfam" id="PF04043">
    <property type="entry name" value="PMEI"/>
    <property type="match status" value="1"/>
</dbReference>
<feature type="compositionally biased region" description="Basic and acidic residues" evidence="3">
    <location>
        <begin position="333"/>
        <end position="345"/>
    </location>
</feature>
<feature type="domain" description="Pectinesterase inhibitor" evidence="5">
    <location>
        <begin position="49"/>
        <end position="217"/>
    </location>
</feature>